<gene>
    <name evidence="4" type="ORF">JOE68_000402</name>
</gene>
<dbReference type="InterPro" id="IPR029044">
    <property type="entry name" value="Nucleotide-diphossugar_trans"/>
</dbReference>
<dbReference type="PANTHER" id="PTHR19136">
    <property type="entry name" value="MOLYBDENUM COFACTOR GUANYLYLTRANSFERASE"/>
    <property type="match status" value="1"/>
</dbReference>
<evidence type="ECO:0000313" key="4">
    <source>
        <dbReference type="EMBL" id="MBM7809537.1"/>
    </source>
</evidence>
<dbReference type="PANTHER" id="PTHR19136:SF81">
    <property type="entry name" value="MOLYBDENUM COFACTOR GUANYLYLTRANSFERASE"/>
    <property type="match status" value="1"/>
</dbReference>
<organism evidence="4 5">
    <name type="scientific">Saccharothrix algeriensis</name>
    <dbReference type="NCBI Taxonomy" id="173560"/>
    <lineage>
        <taxon>Bacteria</taxon>
        <taxon>Bacillati</taxon>
        <taxon>Actinomycetota</taxon>
        <taxon>Actinomycetes</taxon>
        <taxon>Pseudonocardiales</taxon>
        <taxon>Pseudonocardiaceae</taxon>
        <taxon>Saccharothrix</taxon>
    </lineage>
</organism>
<feature type="domain" description="MobA-like NTP transferase" evidence="3">
    <location>
        <begin position="11"/>
        <end position="160"/>
    </location>
</feature>
<name>A0ABS2RZW4_9PSEU</name>
<dbReference type="RefSeq" id="WP_239562090.1">
    <property type="nucleotide sequence ID" value="NZ_JAFBCL010000001.1"/>
</dbReference>
<accession>A0ABS2RZW4</accession>
<proteinExistence type="predicted"/>
<comment type="caution">
    <text evidence="4">The sequence shown here is derived from an EMBL/GenBank/DDBJ whole genome shotgun (WGS) entry which is preliminary data.</text>
</comment>
<dbReference type="Pfam" id="PF12804">
    <property type="entry name" value="NTP_transf_3"/>
    <property type="match status" value="1"/>
</dbReference>
<feature type="region of interest" description="Disordered" evidence="2">
    <location>
        <begin position="159"/>
        <end position="184"/>
    </location>
</feature>
<dbReference type="EMBL" id="JAFBCL010000001">
    <property type="protein sequence ID" value="MBM7809537.1"/>
    <property type="molecule type" value="Genomic_DNA"/>
</dbReference>
<evidence type="ECO:0000313" key="5">
    <source>
        <dbReference type="Proteomes" id="UP001195724"/>
    </source>
</evidence>
<evidence type="ECO:0000256" key="1">
    <source>
        <dbReference type="ARBA" id="ARBA00022679"/>
    </source>
</evidence>
<reference evidence="4 5" key="1">
    <citation type="submission" date="2021-01" db="EMBL/GenBank/DDBJ databases">
        <title>Sequencing the genomes of 1000 actinobacteria strains.</title>
        <authorList>
            <person name="Klenk H.-P."/>
        </authorList>
    </citation>
    <scope>NUCLEOTIDE SEQUENCE [LARGE SCALE GENOMIC DNA]</scope>
    <source>
        <strain evidence="4 5">DSM 44581</strain>
    </source>
</reference>
<sequence>MPNRAPAGWDAVILAGGRGSRLGGLDKAAVVVAGRTLLDHALDAVRDAGRVVVVGPARDVPGAVPEVVWTREEPPGGGPVAGVAAGLPHVRADVVVLLAVDQPGVTSATVGRLLAAGAPAALTDDGGRRQWLAGVWRTAALRAALPAEPRGASMRSVLEPLAPQGVPARPGEACDVDTPADLGR</sequence>
<dbReference type="Proteomes" id="UP001195724">
    <property type="component" value="Unassembled WGS sequence"/>
</dbReference>
<keyword evidence="1" id="KW-0808">Transferase</keyword>
<evidence type="ECO:0000256" key="2">
    <source>
        <dbReference type="SAM" id="MobiDB-lite"/>
    </source>
</evidence>
<dbReference type="SUPFAM" id="SSF53448">
    <property type="entry name" value="Nucleotide-diphospho-sugar transferases"/>
    <property type="match status" value="1"/>
</dbReference>
<evidence type="ECO:0000259" key="3">
    <source>
        <dbReference type="Pfam" id="PF12804"/>
    </source>
</evidence>
<protein>
    <submittedName>
        <fullName evidence="4">Molybdopterin-guanine dinucleotide biosynthesis protein A</fullName>
    </submittedName>
</protein>
<dbReference type="InterPro" id="IPR025877">
    <property type="entry name" value="MobA-like_NTP_Trfase"/>
</dbReference>
<dbReference type="Gene3D" id="3.90.550.10">
    <property type="entry name" value="Spore Coat Polysaccharide Biosynthesis Protein SpsA, Chain A"/>
    <property type="match status" value="1"/>
</dbReference>
<keyword evidence="5" id="KW-1185">Reference proteome</keyword>